<feature type="compositionally biased region" description="Polar residues" evidence="7">
    <location>
        <begin position="393"/>
        <end position="413"/>
    </location>
</feature>
<dbReference type="PANTHER" id="PTHR40012">
    <property type="entry name" value="AUTOPHAGY-RELATED PROTEIN 29"/>
    <property type="match status" value="1"/>
</dbReference>
<name>A0A9P7ZTX8_9HYPO</name>
<proteinExistence type="inferred from homology"/>
<feature type="domain" description="Atg29 N-terminal" evidence="8">
    <location>
        <begin position="6"/>
        <end position="69"/>
    </location>
</feature>
<dbReference type="RefSeq" id="XP_046121690.1">
    <property type="nucleotide sequence ID" value="XM_046266255.1"/>
</dbReference>
<evidence type="ECO:0000313" key="10">
    <source>
        <dbReference type="Proteomes" id="UP000887229"/>
    </source>
</evidence>
<protein>
    <recommendedName>
        <fullName evidence="3">Autophagy-related protein 29</fullName>
    </recommendedName>
</protein>
<feature type="compositionally biased region" description="Low complexity" evidence="7">
    <location>
        <begin position="100"/>
        <end position="121"/>
    </location>
</feature>
<evidence type="ECO:0000256" key="7">
    <source>
        <dbReference type="SAM" id="MobiDB-lite"/>
    </source>
</evidence>
<keyword evidence="4" id="KW-0813">Transport</keyword>
<feature type="compositionally biased region" description="Polar residues" evidence="7">
    <location>
        <begin position="166"/>
        <end position="183"/>
    </location>
</feature>
<keyword evidence="10" id="KW-1185">Reference proteome</keyword>
<evidence type="ECO:0000256" key="3">
    <source>
        <dbReference type="ARBA" id="ARBA00013784"/>
    </source>
</evidence>
<dbReference type="GO" id="GO:0015031">
    <property type="term" value="P:protein transport"/>
    <property type="evidence" value="ECO:0007669"/>
    <property type="project" value="UniProtKB-KW"/>
</dbReference>
<evidence type="ECO:0000259" key="8">
    <source>
        <dbReference type="Pfam" id="PF18388"/>
    </source>
</evidence>
<dbReference type="InterPro" id="IPR039362">
    <property type="entry name" value="ATG29_sf"/>
</dbReference>
<gene>
    <name evidence="9" type="ORF">F5Z01DRAFT_695197</name>
</gene>
<dbReference type="OrthoDB" id="21072at2759"/>
<feature type="compositionally biased region" description="Polar residues" evidence="7">
    <location>
        <begin position="137"/>
        <end position="157"/>
    </location>
</feature>
<dbReference type="Proteomes" id="UP000887229">
    <property type="component" value="Unassembled WGS sequence"/>
</dbReference>
<dbReference type="PANTHER" id="PTHR40012:SF1">
    <property type="entry name" value="AUTOPHAGY-RELATED PROTEIN 29"/>
    <property type="match status" value="1"/>
</dbReference>
<dbReference type="AlphaFoldDB" id="A0A9P7ZTX8"/>
<dbReference type="GO" id="GO:0000045">
    <property type="term" value="P:autophagosome assembly"/>
    <property type="evidence" value="ECO:0007669"/>
    <property type="project" value="InterPro"/>
</dbReference>
<comment type="caution">
    <text evidence="9">The sequence shown here is derived from an EMBL/GenBank/DDBJ whole genome shotgun (WGS) entry which is preliminary data.</text>
</comment>
<dbReference type="InterPro" id="IPR039113">
    <property type="entry name" value="ATG29"/>
</dbReference>
<dbReference type="InterPro" id="IPR040666">
    <property type="entry name" value="Atg29_N"/>
</dbReference>
<dbReference type="Gene3D" id="1.10.10.2570">
    <property type="match status" value="1"/>
</dbReference>
<feature type="compositionally biased region" description="Basic residues" evidence="7">
    <location>
        <begin position="298"/>
        <end position="308"/>
    </location>
</feature>
<evidence type="ECO:0000256" key="6">
    <source>
        <dbReference type="ARBA" id="ARBA00023006"/>
    </source>
</evidence>
<keyword evidence="5" id="KW-0653">Protein transport</keyword>
<dbReference type="GeneID" id="70297158"/>
<evidence type="ECO:0000313" key="9">
    <source>
        <dbReference type="EMBL" id="KAG9257766.1"/>
    </source>
</evidence>
<comment type="similarity">
    <text evidence="2">Belongs to the ATG29 family.</text>
</comment>
<feature type="compositionally biased region" description="Polar residues" evidence="7">
    <location>
        <begin position="309"/>
        <end position="319"/>
    </location>
</feature>
<dbReference type="Pfam" id="PF18388">
    <property type="entry name" value="ATG29_N"/>
    <property type="match status" value="1"/>
</dbReference>
<evidence type="ECO:0000256" key="1">
    <source>
        <dbReference type="ARBA" id="ARBA00004329"/>
    </source>
</evidence>
<evidence type="ECO:0000256" key="2">
    <source>
        <dbReference type="ARBA" id="ARBA00010082"/>
    </source>
</evidence>
<feature type="compositionally biased region" description="Polar residues" evidence="7">
    <location>
        <begin position="360"/>
        <end position="380"/>
    </location>
</feature>
<keyword evidence="6" id="KW-0072">Autophagy</keyword>
<organism evidence="9 10">
    <name type="scientific">Emericellopsis atlantica</name>
    <dbReference type="NCBI Taxonomy" id="2614577"/>
    <lineage>
        <taxon>Eukaryota</taxon>
        <taxon>Fungi</taxon>
        <taxon>Dikarya</taxon>
        <taxon>Ascomycota</taxon>
        <taxon>Pezizomycotina</taxon>
        <taxon>Sordariomycetes</taxon>
        <taxon>Hypocreomycetidae</taxon>
        <taxon>Hypocreales</taxon>
        <taxon>Bionectriaceae</taxon>
        <taxon>Emericellopsis</taxon>
    </lineage>
</organism>
<reference evidence="9" key="1">
    <citation type="journal article" date="2021" name="IMA Fungus">
        <title>Genomic characterization of three marine fungi, including Emericellopsis atlantica sp. nov. with signatures of a generalist lifestyle and marine biomass degradation.</title>
        <authorList>
            <person name="Hagestad O.C."/>
            <person name="Hou L."/>
            <person name="Andersen J.H."/>
            <person name="Hansen E.H."/>
            <person name="Altermark B."/>
            <person name="Li C."/>
            <person name="Kuhnert E."/>
            <person name="Cox R.J."/>
            <person name="Crous P.W."/>
            <person name="Spatafora J.W."/>
            <person name="Lail K."/>
            <person name="Amirebrahimi M."/>
            <person name="Lipzen A."/>
            <person name="Pangilinan J."/>
            <person name="Andreopoulos W."/>
            <person name="Hayes R.D."/>
            <person name="Ng V."/>
            <person name="Grigoriev I.V."/>
            <person name="Jackson S.A."/>
            <person name="Sutton T.D.S."/>
            <person name="Dobson A.D.W."/>
            <person name="Rama T."/>
        </authorList>
    </citation>
    <scope>NUCLEOTIDE SEQUENCE</scope>
    <source>
        <strain evidence="9">TS7</strain>
    </source>
</reference>
<comment type="subcellular location">
    <subcellularLocation>
        <location evidence="1">Preautophagosomal structure</location>
    </subcellularLocation>
</comment>
<accession>A0A9P7ZTX8</accession>
<dbReference type="EMBL" id="MU251245">
    <property type="protein sequence ID" value="KAG9257766.1"/>
    <property type="molecule type" value="Genomic_DNA"/>
</dbReference>
<evidence type="ECO:0000256" key="5">
    <source>
        <dbReference type="ARBA" id="ARBA00022927"/>
    </source>
</evidence>
<evidence type="ECO:0000256" key="4">
    <source>
        <dbReference type="ARBA" id="ARBA00022448"/>
    </source>
</evidence>
<feature type="region of interest" description="Disordered" evidence="7">
    <location>
        <begin position="100"/>
        <end position="413"/>
    </location>
</feature>
<dbReference type="GO" id="GO:0000407">
    <property type="term" value="C:phagophore assembly site"/>
    <property type="evidence" value="ECO:0007669"/>
    <property type="project" value="UniProtKB-SubCell"/>
</dbReference>
<sequence length="413" mass="44150">MDESEYTVYIRVPIPRGDFVDPPSVSDTLLVSQVAWRPADDAALWKILSKTGTTQDDINWTQVAIRFNVPVDFILKQVAYLTERHTSQVRAQLLKATAAARGGSSSAPSPVPRSDSAAASRSLRRDSPSIRNEAGGTASSLNTSRPGVSRNASTSTAVLRDAVEASSPQLGNSARTGTASRQADQIPRKRLSSLPVDSTPQSPPAEVSPPSDNDQPLSPGPAESSSGSSEDESYPAQSRIIRRPPRYQQDASNVYDEDDDESEPAFQPYQPPAGGSDRSGQSMTSTLREEVRSSGARRVGKATQRPHHSQTSDSDTNLPTPARRPARSSEQRTPGPLSPRRTTELAGRSPTAKSREGSDGTPSMGSSFSDLDDASVTQSALEEALASHMGRPGSSSRFSISQAFRSRYNQGGN</sequence>